<keyword evidence="1" id="KW-0732">Signal</keyword>
<organism evidence="3 4">
    <name type="scientific">Flagellimonas taeanensis</name>
    <dbReference type="NCBI Taxonomy" id="1005926"/>
    <lineage>
        <taxon>Bacteria</taxon>
        <taxon>Pseudomonadati</taxon>
        <taxon>Bacteroidota</taxon>
        <taxon>Flavobacteriia</taxon>
        <taxon>Flavobacteriales</taxon>
        <taxon>Flavobacteriaceae</taxon>
        <taxon>Flagellimonas</taxon>
    </lineage>
</organism>
<dbReference type="Proteomes" id="UP000184031">
    <property type="component" value="Unassembled WGS sequence"/>
</dbReference>
<feature type="signal peptide" evidence="1">
    <location>
        <begin position="1"/>
        <end position="20"/>
    </location>
</feature>
<gene>
    <name evidence="2" type="ORF">SAMN04487891_102443</name>
    <name evidence="3" type="ORF">SAMN05216293_1123</name>
</gene>
<evidence type="ECO:0000256" key="1">
    <source>
        <dbReference type="SAM" id="SignalP"/>
    </source>
</evidence>
<name>A0A1M6SGH7_9FLAO</name>
<evidence type="ECO:0000313" key="4">
    <source>
        <dbReference type="Proteomes" id="UP000184031"/>
    </source>
</evidence>
<sequence>MRKIVLLTAVFMIAQNFLFAQTYTVTYEKEQKPDLGGQLGLIKDPALRKQLESRVITTPYQLLHKDGFSNFVVKEDTENEAGDQTLALESAQTKANVRVVKVGANKASSVVYKDMANKVYLKSSNLAGKGFLIKDTLEDYSWKLTEETKTVGNYVCKKAVTVDNGNEITAWYAPSIPINDGPDEYYGLPGLIIELTDGNITYNALSVQETPDISIVKPDKGKEITRAAYQELKKERIEAIKQQFNN</sequence>
<proteinExistence type="predicted"/>
<protein>
    <submittedName>
        <fullName evidence="3">GLPGLI family protein</fullName>
    </submittedName>
</protein>
<dbReference type="RefSeq" id="WP_072877755.1">
    <property type="nucleotide sequence ID" value="NZ_FOKU01000002.1"/>
</dbReference>
<dbReference type="InterPro" id="IPR005901">
    <property type="entry name" value="GLPGLI"/>
</dbReference>
<dbReference type="NCBIfam" id="TIGR01200">
    <property type="entry name" value="GLPGLI"/>
    <property type="match status" value="1"/>
</dbReference>
<dbReference type="Pfam" id="PF09697">
    <property type="entry name" value="Porph_ging"/>
    <property type="match status" value="1"/>
</dbReference>
<reference evidence="3 4" key="1">
    <citation type="submission" date="2016-11" db="EMBL/GenBank/DDBJ databases">
        <authorList>
            <person name="Varghese N."/>
            <person name="Submissions S."/>
        </authorList>
    </citation>
    <scope>NUCLEOTIDE SEQUENCE [LARGE SCALE GENOMIC DNA]</scope>
    <source>
        <strain evidence="3 4">CGMCC 1.12174</strain>
        <strain evidence="2 5">DSM 26351</strain>
    </source>
</reference>
<keyword evidence="5" id="KW-1185">Reference proteome</keyword>
<dbReference type="OrthoDB" id="1068986at2"/>
<dbReference type="STRING" id="1055723.SAMN05216293_1123"/>
<evidence type="ECO:0000313" key="3">
    <source>
        <dbReference type="EMBL" id="SHK43842.1"/>
    </source>
</evidence>
<evidence type="ECO:0000313" key="5">
    <source>
        <dbReference type="Proteomes" id="UP000198940"/>
    </source>
</evidence>
<dbReference type="EMBL" id="FRAT01000002">
    <property type="protein sequence ID" value="SHK43842.1"/>
    <property type="molecule type" value="Genomic_DNA"/>
</dbReference>
<dbReference type="Proteomes" id="UP000198940">
    <property type="component" value="Unassembled WGS sequence"/>
</dbReference>
<dbReference type="AlphaFoldDB" id="A0A1M6SGH7"/>
<feature type="chain" id="PRO_5009920868" evidence="1">
    <location>
        <begin position="21"/>
        <end position="246"/>
    </location>
</feature>
<evidence type="ECO:0000313" key="2">
    <source>
        <dbReference type="EMBL" id="SFB80670.1"/>
    </source>
</evidence>
<accession>A0A1M6SGH7</accession>
<dbReference type="EMBL" id="FOKU01000002">
    <property type="protein sequence ID" value="SFB80670.1"/>
    <property type="molecule type" value="Genomic_DNA"/>
</dbReference>
<comment type="caution">
    <text evidence="3">The sequence shown here is derived from an EMBL/GenBank/DDBJ whole genome shotgun (WGS) entry which is preliminary data.</text>
</comment>